<organism evidence="2 3">
    <name type="scientific">Mycena maculata</name>
    <dbReference type="NCBI Taxonomy" id="230809"/>
    <lineage>
        <taxon>Eukaryota</taxon>
        <taxon>Fungi</taxon>
        <taxon>Dikarya</taxon>
        <taxon>Basidiomycota</taxon>
        <taxon>Agaricomycotina</taxon>
        <taxon>Agaricomycetes</taxon>
        <taxon>Agaricomycetidae</taxon>
        <taxon>Agaricales</taxon>
        <taxon>Marasmiineae</taxon>
        <taxon>Mycenaceae</taxon>
        <taxon>Mycena</taxon>
    </lineage>
</organism>
<comment type="caution">
    <text evidence="2">The sequence shown here is derived from an EMBL/GenBank/DDBJ whole genome shotgun (WGS) entry which is preliminary data.</text>
</comment>
<feature type="transmembrane region" description="Helical" evidence="1">
    <location>
        <begin position="239"/>
        <end position="259"/>
    </location>
</feature>
<dbReference type="AlphaFoldDB" id="A0AAD7IAG1"/>
<dbReference type="EMBL" id="JARJLG010000136">
    <property type="protein sequence ID" value="KAJ7738687.1"/>
    <property type="molecule type" value="Genomic_DNA"/>
</dbReference>
<evidence type="ECO:0000313" key="3">
    <source>
        <dbReference type="Proteomes" id="UP001215280"/>
    </source>
</evidence>
<keyword evidence="3" id="KW-1185">Reference proteome</keyword>
<sequence>MRTSSLRNISLWHNCISPPGVIALALMICDVLTLLDLPLLHHRAPQHAAYHHHLPLTGSSVKAASGMGAAADKERERDGPSAALLDKVQVLDAFLRVGALRTLDLKGNDLCCRARAGEGSVGMIEESELAKSIRLDEKKIENNAVDRGSGARAYCAARGDACAARITPLPSSTDVLKQARTLTWELGNTIQTTEDPSRMEELLGVSDEPTALIAASGPSGRWARRSRPPRRRMDALRPWILLPPLVFTTIVIFGCAQSLSVRGGQLFNKSSGEIIPQAVSVRSGLSIAVRLRVHVHVAWPIAGLWDLVLGGERRRVGR</sequence>
<evidence type="ECO:0000256" key="1">
    <source>
        <dbReference type="SAM" id="Phobius"/>
    </source>
</evidence>
<evidence type="ECO:0000313" key="2">
    <source>
        <dbReference type="EMBL" id="KAJ7738687.1"/>
    </source>
</evidence>
<protein>
    <submittedName>
        <fullName evidence="2">Uncharacterized protein</fullName>
    </submittedName>
</protein>
<reference evidence="2" key="1">
    <citation type="submission" date="2023-03" db="EMBL/GenBank/DDBJ databases">
        <title>Massive genome expansion in bonnet fungi (Mycena s.s.) driven by repeated elements and novel gene families across ecological guilds.</title>
        <authorList>
            <consortium name="Lawrence Berkeley National Laboratory"/>
            <person name="Harder C.B."/>
            <person name="Miyauchi S."/>
            <person name="Viragh M."/>
            <person name="Kuo A."/>
            <person name="Thoen E."/>
            <person name="Andreopoulos B."/>
            <person name="Lu D."/>
            <person name="Skrede I."/>
            <person name="Drula E."/>
            <person name="Henrissat B."/>
            <person name="Morin E."/>
            <person name="Kohler A."/>
            <person name="Barry K."/>
            <person name="LaButti K."/>
            <person name="Morin E."/>
            <person name="Salamov A."/>
            <person name="Lipzen A."/>
            <person name="Mereny Z."/>
            <person name="Hegedus B."/>
            <person name="Baldrian P."/>
            <person name="Stursova M."/>
            <person name="Weitz H."/>
            <person name="Taylor A."/>
            <person name="Grigoriev I.V."/>
            <person name="Nagy L.G."/>
            <person name="Martin F."/>
            <person name="Kauserud H."/>
        </authorList>
    </citation>
    <scope>NUCLEOTIDE SEQUENCE</scope>
    <source>
        <strain evidence="2">CBHHK188m</strain>
    </source>
</reference>
<keyword evidence="1" id="KW-0472">Membrane</keyword>
<keyword evidence="1" id="KW-1133">Transmembrane helix</keyword>
<feature type="transmembrane region" description="Helical" evidence="1">
    <location>
        <begin position="20"/>
        <end position="40"/>
    </location>
</feature>
<keyword evidence="1" id="KW-0812">Transmembrane</keyword>
<proteinExistence type="predicted"/>
<name>A0AAD7IAG1_9AGAR</name>
<accession>A0AAD7IAG1</accession>
<gene>
    <name evidence="2" type="ORF">DFH07DRAFT_984106</name>
</gene>
<dbReference type="Proteomes" id="UP001215280">
    <property type="component" value="Unassembled WGS sequence"/>
</dbReference>